<protein>
    <recommendedName>
        <fullName evidence="3">DUF1571 domain-containing protein</fullName>
    </recommendedName>
</protein>
<evidence type="ECO:0008006" key="3">
    <source>
        <dbReference type="Google" id="ProtNLM"/>
    </source>
</evidence>
<comment type="caution">
    <text evidence="1">The sequence shown here is derived from an EMBL/GenBank/DDBJ whole genome shotgun (WGS) entry which is preliminary data.</text>
</comment>
<organism evidence="1 2">
    <name type="scientific">Noviherbaspirillum sedimenti</name>
    <dbReference type="NCBI Taxonomy" id="2320865"/>
    <lineage>
        <taxon>Bacteria</taxon>
        <taxon>Pseudomonadati</taxon>
        <taxon>Pseudomonadota</taxon>
        <taxon>Betaproteobacteria</taxon>
        <taxon>Burkholderiales</taxon>
        <taxon>Oxalobacteraceae</taxon>
        <taxon>Noviherbaspirillum</taxon>
    </lineage>
</organism>
<name>A0A3A3G634_9BURK</name>
<reference evidence="2" key="1">
    <citation type="submission" date="2018-09" db="EMBL/GenBank/DDBJ databases">
        <authorList>
            <person name="Zhu H."/>
        </authorList>
    </citation>
    <scope>NUCLEOTIDE SEQUENCE [LARGE SCALE GENOMIC DNA]</scope>
    <source>
        <strain evidence="2">K1S02-23</strain>
    </source>
</reference>
<keyword evidence="2" id="KW-1185">Reference proteome</keyword>
<dbReference type="EMBL" id="QYUQ01000002">
    <property type="protein sequence ID" value="RJG01982.1"/>
    <property type="molecule type" value="Genomic_DNA"/>
</dbReference>
<proteinExistence type="predicted"/>
<dbReference type="Proteomes" id="UP000266327">
    <property type="component" value="Unassembled WGS sequence"/>
</dbReference>
<evidence type="ECO:0000313" key="1">
    <source>
        <dbReference type="EMBL" id="RJG01982.1"/>
    </source>
</evidence>
<gene>
    <name evidence="1" type="ORF">D3878_10665</name>
</gene>
<dbReference type="OrthoDB" id="8549004at2"/>
<dbReference type="Gene3D" id="2.50.20.10">
    <property type="entry name" value="Lipoprotein localisation LolA/LolB/LppX"/>
    <property type="match status" value="1"/>
</dbReference>
<dbReference type="AlphaFoldDB" id="A0A3A3G634"/>
<accession>A0A3A3G634</accession>
<evidence type="ECO:0000313" key="2">
    <source>
        <dbReference type="Proteomes" id="UP000266327"/>
    </source>
</evidence>
<sequence length="194" mass="21822">MADPLDEAEARFRALNSYQVTVQSTAADGERQVIHYFYRKPGWVRMEFVQPHAGLVLIYDPAVRKVRLWPFGLNHRPTLTFAPDNPLVRSRSGQRIDRSDVGALLANLLQLRARGRMTPLGDTELAAQSAAGFDILGDAGNAVAGVHRYRVWLAHDTRFPLKVESFDAAGDLIETVDMRDVEIDVRFSERFFAP</sequence>